<feature type="compositionally biased region" description="Polar residues" evidence="1">
    <location>
        <begin position="226"/>
        <end position="235"/>
    </location>
</feature>
<sequence length="398" mass="45279">MVSYAVDERMRLWRKEHQLKLASDLAEMRLKNDAKLGCKIRELVNHSPRDWQTGVLVLVNAAQQDTLTDEMKLNDAFGLKEEAFRLTLLKAAAGQTVAVGEMDPATEVRERIKSDDSSGESYCSPLLVKSLFWEGLDDIPNEHRTVIELQFPERVETLLDFHRVAFHADVAVFKELLDEDLRHDHAKRQQVLSAHKARMEALMKMYAEDFKNRWKKEKERWRTHSRSTSAESAQSGIGGQTGIPRKQTRIADTPVILESVAERKSTAPLRGILKNKSSTEIKQKSPDYTTWTTYRDSDSDSDDLPAPFFLDQLDFLEADVEPVDLEPFNGPEIVVASRSPSPSFISASASLQESWSPQYERFHPNPDEEWDPAAVNDNIYPVWQTWAAPGKGKGRAWN</sequence>
<evidence type="ECO:0000313" key="3">
    <source>
        <dbReference type="Proteomes" id="UP001221142"/>
    </source>
</evidence>
<dbReference type="AlphaFoldDB" id="A0AAD7AXP3"/>
<protein>
    <submittedName>
        <fullName evidence="2">Uncharacterized protein</fullName>
    </submittedName>
</protein>
<name>A0AAD7AXP3_9AGAR</name>
<evidence type="ECO:0000256" key="1">
    <source>
        <dbReference type="SAM" id="MobiDB-lite"/>
    </source>
</evidence>
<dbReference type="EMBL" id="JARKIF010000137">
    <property type="protein sequence ID" value="KAJ7603587.1"/>
    <property type="molecule type" value="Genomic_DNA"/>
</dbReference>
<keyword evidence="3" id="KW-1185">Reference proteome</keyword>
<reference evidence="2" key="1">
    <citation type="submission" date="2023-03" db="EMBL/GenBank/DDBJ databases">
        <title>Massive genome expansion in bonnet fungi (Mycena s.s.) driven by repeated elements and novel gene families across ecological guilds.</title>
        <authorList>
            <consortium name="Lawrence Berkeley National Laboratory"/>
            <person name="Harder C.B."/>
            <person name="Miyauchi S."/>
            <person name="Viragh M."/>
            <person name="Kuo A."/>
            <person name="Thoen E."/>
            <person name="Andreopoulos B."/>
            <person name="Lu D."/>
            <person name="Skrede I."/>
            <person name="Drula E."/>
            <person name="Henrissat B."/>
            <person name="Morin E."/>
            <person name="Kohler A."/>
            <person name="Barry K."/>
            <person name="LaButti K."/>
            <person name="Morin E."/>
            <person name="Salamov A."/>
            <person name="Lipzen A."/>
            <person name="Mereny Z."/>
            <person name="Hegedus B."/>
            <person name="Baldrian P."/>
            <person name="Stursova M."/>
            <person name="Weitz H."/>
            <person name="Taylor A."/>
            <person name="Grigoriev I.V."/>
            <person name="Nagy L.G."/>
            <person name="Martin F."/>
            <person name="Kauserud H."/>
        </authorList>
    </citation>
    <scope>NUCLEOTIDE SEQUENCE</scope>
    <source>
        <strain evidence="2">9284</strain>
    </source>
</reference>
<proteinExistence type="predicted"/>
<evidence type="ECO:0000313" key="2">
    <source>
        <dbReference type="EMBL" id="KAJ7603587.1"/>
    </source>
</evidence>
<accession>A0AAD7AXP3</accession>
<gene>
    <name evidence="2" type="ORF">FB45DRAFT_94083</name>
</gene>
<organism evidence="2 3">
    <name type="scientific">Roridomyces roridus</name>
    <dbReference type="NCBI Taxonomy" id="1738132"/>
    <lineage>
        <taxon>Eukaryota</taxon>
        <taxon>Fungi</taxon>
        <taxon>Dikarya</taxon>
        <taxon>Basidiomycota</taxon>
        <taxon>Agaricomycotina</taxon>
        <taxon>Agaricomycetes</taxon>
        <taxon>Agaricomycetidae</taxon>
        <taxon>Agaricales</taxon>
        <taxon>Marasmiineae</taxon>
        <taxon>Mycenaceae</taxon>
        <taxon>Roridomyces</taxon>
    </lineage>
</organism>
<feature type="region of interest" description="Disordered" evidence="1">
    <location>
        <begin position="218"/>
        <end position="249"/>
    </location>
</feature>
<comment type="caution">
    <text evidence="2">The sequence shown here is derived from an EMBL/GenBank/DDBJ whole genome shotgun (WGS) entry which is preliminary data.</text>
</comment>
<dbReference type="Proteomes" id="UP001221142">
    <property type="component" value="Unassembled WGS sequence"/>
</dbReference>